<dbReference type="Pfam" id="PF07997">
    <property type="entry name" value="DUF1694"/>
    <property type="match status" value="1"/>
</dbReference>
<dbReference type="InterPro" id="IPR029064">
    <property type="entry name" value="Ribosomal_eL30-like_sf"/>
</dbReference>
<dbReference type="EMBL" id="NSGH01000006">
    <property type="protein sequence ID" value="PBB06187.1"/>
    <property type="molecule type" value="Genomic_DNA"/>
</dbReference>
<accession>A0ABX4HSI5</accession>
<dbReference type="Gene3D" id="3.30.1330.30">
    <property type="match status" value="1"/>
</dbReference>
<dbReference type="InterPro" id="IPR012543">
    <property type="entry name" value="DUF1694"/>
</dbReference>
<dbReference type="PIRSF" id="PIRSF034303">
    <property type="entry name" value="DUF1694"/>
    <property type="match status" value="1"/>
</dbReference>
<evidence type="ECO:0000313" key="2">
    <source>
        <dbReference type="Proteomes" id="UP000217561"/>
    </source>
</evidence>
<reference evidence="1 2" key="1">
    <citation type="submission" date="2017-08" db="EMBL/GenBank/DDBJ databases">
        <title>Salimicrobium alkalisoli sp. nov., isolated from saline alkaline soil.</title>
        <authorList>
            <person name="Zhang G."/>
            <person name="Xiong Q."/>
        </authorList>
    </citation>
    <scope>NUCLEOTIDE SEQUENCE [LARGE SCALE GENOMIC DNA]</scope>
    <source>
        <strain evidence="1 2">WN024</strain>
    </source>
</reference>
<protein>
    <recommendedName>
        <fullName evidence="3">DUF1694 domain-containing protein</fullName>
    </recommendedName>
</protein>
<sequence length="156" mass="18045">MKVEVKTMSKKEVEDYVQEGIYGTPETKPGERRRYLGTLRERIVLVLTKSQVMQKKGMAELENEMRSYDRATLLLNGKISYRFRKPYSRLARKCSVHTKSVSDQQKETEIGAVLTVDYPLEKEEIKVDTGTSAKKKKTKQQKGMRGLLKKLFKPVK</sequence>
<keyword evidence="2" id="KW-1185">Reference proteome</keyword>
<organism evidence="1 2">
    <name type="scientific">Salimicrobium humidisoli</name>
    <dbReference type="NCBI Taxonomy" id="2029857"/>
    <lineage>
        <taxon>Bacteria</taxon>
        <taxon>Bacillati</taxon>
        <taxon>Bacillota</taxon>
        <taxon>Bacilli</taxon>
        <taxon>Bacillales</taxon>
        <taxon>Bacillaceae</taxon>
        <taxon>Salimicrobium</taxon>
    </lineage>
</organism>
<comment type="caution">
    <text evidence="1">The sequence shown here is derived from an EMBL/GenBank/DDBJ whole genome shotgun (WGS) entry which is preliminary data.</text>
</comment>
<name>A0ABX4HSI5_9BACI</name>
<evidence type="ECO:0008006" key="3">
    <source>
        <dbReference type="Google" id="ProtNLM"/>
    </source>
</evidence>
<proteinExistence type="predicted"/>
<dbReference type="Proteomes" id="UP000217561">
    <property type="component" value="Unassembled WGS sequence"/>
</dbReference>
<gene>
    <name evidence="1" type="ORF">CKW00_05375</name>
</gene>
<dbReference type="SUPFAM" id="SSF160515">
    <property type="entry name" value="YueI-like"/>
    <property type="match status" value="1"/>
</dbReference>
<evidence type="ECO:0000313" key="1">
    <source>
        <dbReference type="EMBL" id="PBB06187.1"/>
    </source>
</evidence>